<dbReference type="Pfam" id="PF02423">
    <property type="entry name" value="OCD_Mu_crystall"/>
    <property type="match status" value="1"/>
</dbReference>
<dbReference type="AlphaFoldDB" id="A0A286I8Q3"/>
<comment type="similarity">
    <text evidence="1">Belongs to the ornithine cyclodeaminase/mu-crystallin family.</text>
</comment>
<proteinExistence type="inferred from homology"/>
<accession>A0A286I8Q3</accession>
<dbReference type="InterPro" id="IPR023401">
    <property type="entry name" value="ODC_N"/>
</dbReference>
<dbReference type="InterPro" id="IPR003462">
    <property type="entry name" value="ODC_Mu_crystall"/>
</dbReference>
<keyword evidence="4" id="KW-1185">Reference proteome</keyword>
<dbReference type="GO" id="GO:0005737">
    <property type="term" value="C:cytoplasm"/>
    <property type="evidence" value="ECO:0007669"/>
    <property type="project" value="TreeGrafter"/>
</dbReference>
<dbReference type="RefSeq" id="WP_097106173.1">
    <property type="nucleotide sequence ID" value="NZ_OCPC01000001.1"/>
</dbReference>
<dbReference type="PIRSF" id="PIRSF001439">
    <property type="entry name" value="CryM"/>
    <property type="match status" value="1"/>
</dbReference>
<dbReference type="PANTHER" id="PTHR13812">
    <property type="entry name" value="KETIMINE REDUCTASE MU-CRYSTALLIN"/>
    <property type="match status" value="1"/>
</dbReference>
<reference evidence="4" key="1">
    <citation type="submission" date="2017-08" db="EMBL/GenBank/DDBJ databases">
        <authorList>
            <person name="Varghese N."/>
            <person name="Submissions S."/>
        </authorList>
    </citation>
    <scope>NUCLEOTIDE SEQUENCE [LARGE SCALE GENOMIC DNA]</scope>
    <source>
        <strain evidence="4">KCTC 23107</strain>
    </source>
</reference>
<dbReference type="FunFam" id="3.40.50.720:FF:000311">
    <property type="entry name" value="Ornithine cyclodeaminase"/>
    <property type="match status" value="1"/>
</dbReference>
<dbReference type="GO" id="GO:0016491">
    <property type="term" value="F:oxidoreductase activity"/>
    <property type="evidence" value="ECO:0007669"/>
    <property type="project" value="UniProtKB-ARBA"/>
</dbReference>
<dbReference type="PANTHER" id="PTHR13812:SF19">
    <property type="entry name" value="KETIMINE REDUCTASE MU-CRYSTALLIN"/>
    <property type="match status" value="1"/>
</dbReference>
<dbReference type="NCBIfam" id="TIGR02992">
    <property type="entry name" value="ectoine_eutC"/>
    <property type="match status" value="1"/>
</dbReference>
<dbReference type="Gene3D" id="3.40.50.720">
    <property type="entry name" value="NAD(P)-binding Rossmann-like Domain"/>
    <property type="match status" value="1"/>
</dbReference>
<name>A0A286I8Q3_9HYPH</name>
<protein>
    <submittedName>
        <fullName evidence="3">Ornithine cyclodeaminase</fullName>
    </submittedName>
</protein>
<dbReference type="InterPro" id="IPR014334">
    <property type="entry name" value="Ectoine_EutC"/>
</dbReference>
<dbReference type="EMBL" id="OCPC01000001">
    <property type="protein sequence ID" value="SOE16495.1"/>
    <property type="molecule type" value="Genomic_DNA"/>
</dbReference>
<dbReference type="OrthoDB" id="9809203at2"/>
<dbReference type="NCBIfam" id="NF006141">
    <property type="entry name" value="PRK08291.1"/>
    <property type="match status" value="1"/>
</dbReference>
<sequence length="330" mass="34234">MADIKILTEADLRRLVTLDLDAIDCVEQAFAALASGDVVMPPILSMAIAPFNGEVDVKTAFVPGIDSFAIKVSPGFFDNPKIGLPSTSGLMVLFSARTGMLEALLLDNGYLTDVRTAAAGAVAARHLARADASTACILGAGAQGKLQLKALSLVRPIESATIWARDPDKAASAAVEMTAELEIEVTAASELPGAVSAADVVVTTTPAAQPILQAEWLRPGQHVTAMGSDQDHKNELEPACFSKADLYVPDRLSQTRLLGELRSAIEAGIVASDAEFAELGMIVAGKGEGRSSDKAITIADLTGTGIQDTAIATFASRRALAANAGTDFSN</sequence>
<dbReference type="Gene3D" id="3.30.1780.10">
    <property type="entry name" value="ornithine cyclodeaminase, domain 1"/>
    <property type="match status" value="1"/>
</dbReference>
<gene>
    <name evidence="3" type="ORF">SAMN05877838_1364</name>
</gene>
<dbReference type="SUPFAM" id="SSF51735">
    <property type="entry name" value="NAD(P)-binding Rossmann-fold domains"/>
    <property type="match status" value="1"/>
</dbReference>
<evidence type="ECO:0000313" key="4">
    <source>
        <dbReference type="Proteomes" id="UP000219465"/>
    </source>
</evidence>
<keyword evidence="2" id="KW-0520">NAD</keyword>
<dbReference type="Proteomes" id="UP000219465">
    <property type="component" value="Unassembled WGS sequence"/>
</dbReference>
<organism evidence="3 4">
    <name type="scientific">Hoeflea halophila</name>
    <dbReference type="NCBI Taxonomy" id="714899"/>
    <lineage>
        <taxon>Bacteria</taxon>
        <taxon>Pseudomonadati</taxon>
        <taxon>Pseudomonadota</taxon>
        <taxon>Alphaproteobacteria</taxon>
        <taxon>Hyphomicrobiales</taxon>
        <taxon>Rhizobiaceae</taxon>
        <taxon>Hoeflea</taxon>
    </lineage>
</organism>
<dbReference type="GO" id="GO:0019752">
    <property type="term" value="P:carboxylic acid metabolic process"/>
    <property type="evidence" value="ECO:0007669"/>
    <property type="project" value="UniProtKB-ARBA"/>
</dbReference>
<evidence type="ECO:0000256" key="1">
    <source>
        <dbReference type="ARBA" id="ARBA00008903"/>
    </source>
</evidence>
<dbReference type="InterPro" id="IPR036291">
    <property type="entry name" value="NAD(P)-bd_dom_sf"/>
</dbReference>
<evidence type="ECO:0000313" key="3">
    <source>
        <dbReference type="EMBL" id="SOE16495.1"/>
    </source>
</evidence>
<evidence type="ECO:0000256" key="2">
    <source>
        <dbReference type="ARBA" id="ARBA00023027"/>
    </source>
</evidence>